<comment type="caution">
    <text evidence="4">The sequence shown here is derived from an EMBL/GenBank/DDBJ whole genome shotgun (WGS) entry which is preliminary data.</text>
</comment>
<sequence length="499" mass="56856">MRKDNLSSVQAKVKSIKNLIGYKNQLIIRELLIGKKSNLHATILYMNGLTNTQTIDRDILKPLMFEIEEDLTIIDNLEETIIKKYIAVGNVFIEEDINKVVFYIKRGKTALVLPGDSKAIIIDTSGGDYRAIQDPINESSVRGVREGFVEKLETNISLIRRRLKDDNLVEERMIIGKRSCTDVVIMYLDNIADKNIVKDVRKRLSVIDVDGFSGSGALEQFVEDYPYSIFPQNYYTERPDVIVGNLLEGRIAIIIDGTSFVITLPVVFYEFFQAIEDYNQRTLIVSFQRILRYIAVFIIITLPAIYVTLIKFNAELIPINFLEALIQSRKGIALTPFMSILSMNMIVEFLREGGLRLPAKIGQTLSVVGGIIIGDAAIQAKIVSSTTLLVVGISTVATFLIPNYEMSLSIRILSYPMLILGNFLGMFGIAVGWFFIITYLCNLENYGVPYFKLYKSDMKDIFIRKPLWKMNERPKVIPEVDTTRQNNFRSLFRRNRNEE</sequence>
<evidence type="ECO:0000256" key="2">
    <source>
        <dbReference type="ARBA" id="ARBA00023136"/>
    </source>
</evidence>
<feature type="transmembrane region" description="Helical" evidence="3">
    <location>
        <begin position="293"/>
        <end position="312"/>
    </location>
</feature>
<proteinExistence type="inferred from homology"/>
<dbReference type="AlphaFoldDB" id="A0A923J0M9"/>
<keyword evidence="5" id="KW-1185">Reference proteome</keyword>
<feature type="transmembrane region" description="Helical" evidence="3">
    <location>
        <begin position="251"/>
        <end position="272"/>
    </location>
</feature>
<comment type="similarity">
    <text evidence="1">Belongs to the GerABKA family.</text>
</comment>
<evidence type="ECO:0000256" key="3">
    <source>
        <dbReference type="SAM" id="Phobius"/>
    </source>
</evidence>
<keyword evidence="2 3" id="KW-0472">Membrane</keyword>
<dbReference type="InterPro" id="IPR004995">
    <property type="entry name" value="Spore_Ger"/>
</dbReference>
<dbReference type="PANTHER" id="PTHR22550">
    <property type="entry name" value="SPORE GERMINATION PROTEIN"/>
    <property type="match status" value="1"/>
</dbReference>
<dbReference type="GO" id="GO:0009847">
    <property type="term" value="P:spore germination"/>
    <property type="evidence" value="ECO:0007669"/>
    <property type="project" value="InterPro"/>
</dbReference>
<reference evidence="4 5" key="1">
    <citation type="submission" date="2020-04" db="EMBL/GenBank/DDBJ databases">
        <title>Genomic insights into acetone-butanol-ethanol (ABE) fermentation by sequencing solventogenic clostridia strains.</title>
        <authorList>
            <person name="Brown S."/>
        </authorList>
    </citation>
    <scope>NUCLEOTIDE SEQUENCE [LARGE SCALE GENOMIC DNA]</scope>
    <source>
        <strain evidence="4 5">DJ011</strain>
    </source>
</reference>
<dbReference type="InterPro" id="IPR050768">
    <property type="entry name" value="UPF0353/GerABKA_families"/>
</dbReference>
<keyword evidence="3" id="KW-0812">Transmembrane</keyword>
<organism evidence="4 5">
    <name type="scientific">Clostridium tetanomorphum</name>
    <dbReference type="NCBI Taxonomy" id="1553"/>
    <lineage>
        <taxon>Bacteria</taxon>
        <taxon>Bacillati</taxon>
        <taxon>Bacillota</taxon>
        <taxon>Clostridia</taxon>
        <taxon>Eubacteriales</taxon>
        <taxon>Clostridiaceae</taxon>
        <taxon>Clostridium</taxon>
    </lineage>
</organism>
<dbReference type="RefSeq" id="WP_173680379.1">
    <property type="nucleotide sequence ID" value="NZ_JAAZWO010000014.1"/>
</dbReference>
<accession>A0A923J0M9</accession>
<dbReference type="PIRSF" id="PIRSF005690">
    <property type="entry name" value="GerBA"/>
    <property type="match status" value="1"/>
</dbReference>
<feature type="transmembrane region" description="Helical" evidence="3">
    <location>
        <begin position="382"/>
        <end position="401"/>
    </location>
</feature>
<dbReference type="Proteomes" id="UP000563151">
    <property type="component" value="Unassembled WGS sequence"/>
</dbReference>
<evidence type="ECO:0000313" key="4">
    <source>
        <dbReference type="EMBL" id="MBC2398456.1"/>
    </source>
</evidence>
<dbReference type="PANTHER" id="PTHR22550:SF16">
    <property type="entry name" value="SPORE GERMINATION PROTEIN"/>
    <property type="match status" value="1"/>
</dbReference>
<keyword evidence="3" id="KW-1133">Transmembrane helix</keyword>
<feature type="transmembrane region" description="Helical" evidence="3">
    <location>
        <begin position="332"/>
        <end position="350"/>
    </location>
</feature>
<evidence type="ECO:0000256" key="1">
    <source>
        <dbReference type="ARBA" id="ARBA00005278"/>
    </source>
</evidence>
<feature type="transmembrane region" description="Helical" evidence="3">
    <location>
        <begin position="413"/>
        <end position="436"/>
    </location>
</feature>
<dbReference type="Pfam" id="PF03323">
    <property type="entry name" value="GerA"/>
    <property type="match status" value="1"/>
</dbReference>
<dbReference type="EMBL" id="JAAZWO010000014">
    <property type="protein sequence ID" value="MBC2398456.1"/>
    <property type="molecule type" value="Genomic_DNA"/>
</dbReference>
<dbReference type="GO" id="GO:0016020">
    <property type="term" value="C:membrane"/>
    <property type="evidence" value="ECO:0007669"/>
    <property type="project" value="InterPro"/>
</dbReference>
<evidence type="ECO:0000313" key="5">
    <source>
        <dbReference type="Proteomes" id="UP000563151"/>
    </source>
</evidence>
<gene>
    <name evidence="4" type="ORF">HGG79_11835</name>
</gene>
<name>A0A923J0M9_CLOTT</name>
<protein>
    <submittedName>
        <fullName evidence="4">Spore germination protein</fullName>
    </submittedName>
</protein>